<keyword evidence="13 18" id="KW-1133">Transmembrane helix</keyword>
<evidence type="ECO:0000259" key="19">
    <source>
        <dbReference type="PROSITE" id="PS50011"/>
    </source>
</evidence>
<dbReference type="EC" id="2.3.1.20" evidence="5"/>
<dbReference type="InterPro" id="IPR011009">
    <property type="entry name" value="Kinase-like_dom_sf"/>
</dbReference>
<keyword evidence="12" id="KW-0256">Endoplasmic reticulum</keyword>
<dbReference type="Pfam" id="PF00069">
    <property type="entry name" value="Pkinase"/>
    <property type="match status" value="1"/>
</dbReference>
<evidence type="ECO:0000256" key="6">
    <source>
        <dbReference type="ARBA" id="ARBA00022516"/>
    </source>
</evidence>
<dbReference type="InterPro" id="IPR003591">
    <property type="entry name" value="Leu-rich_rpt_typical-subtyp"/>
</dbReference>
<evidence type="ECO:0000256" key="2">
    <source>
        <dbReference type="ARBA" id="ARBA00004771"/>
    </source>
</evidence>
<evidence type="ECO:0000256" key="8">
    <source>
        <dbReference type="ARBA" id="ARBA00022679"/>
    </source>
</evidence>
<keyword evidence="7" id="KW-0433">Leucine-rich repeat</keyword>
<evidence type="ECO:0000256" key="10">
    <source>
        <dbReference type="ARBA" id="ARBA00022737"/>
    </source>
</evidence>
<dbReference type="GO" id="GO:0004672">
    <property type="term" value="F:protein kinase activity"/>
    <property type="evidence" value="ECO:0007669"/>
    <property type="project" value="InterPro"/>
</dbReference>
<name>A0A9W7GGN3_9STRA</name>
<proteinExistence type="inferred from homology"/>
<evidence type="ECO:0000256" key="18">
    <source>
        <dbReference type="SAM" id="Phobius"/>
    </source>
</evidence>
<dbReference type="Gene3D" id="1.10.510.10">
    <property type="entry name" value="Transferase(Phosphotransferase) domain 1"/>
    <property type="match status" value="1"/>
</dbReference>
<dbReference type="Pfam" id="PF03982">
    <property type="entry name" value="DAGAT"/>
    <property type="match status" value="1"/>
</dbReference>
<dbReference type="InterPro" id="IPR001611">
    <property type="entry name" value="Leu-rich_rpt"/>
</dbReference>
<evidence type="ECO:0000256" key="1">
    <source>
        <dbReference type="ARBA" id="ARBA00004477"/>
    </source>
</evidence>
<keyword evidence="21" id="KW-1185">Reference proteome</keyword>
<dbReference type="EMBL" id="BRYA01000257">
    <property type="protein sequence ID" value="GMI45601.1"/>
    <property type="molecule type" value="Genomic_DNA"/>
</dbReference>
<evidence type="ECO:0000313" key="20">
    <source>
        <dbReference type="EMBL" id="GMI45601.1"/>
    </source>
</evidence>
<dbReference type="SMART" id="SM00220">
    <property type="entry name" value="S_TKc"/>
    <property type="match status" value="1"/>
</dbReference>
<keyword evidence="9 18" id="KW-0812">Transmembrane</keyword>
<feature type="binding site" evidence="17">
    <location>
        <position position="256"/>
    </location>
    <ligand>
        <name>ATP</name>
        <dbReference type="ChEBI" id="CHEBI:30616"/>
    </ligand>
</feature>
<keyword evidence="15 18" id="KW-0472">Membrane</keyword>
<keyword evidence="17" id="KW-0547">Nucleotide-binding</keyword>
<dbReference type="SMART" id="SM00369">
    <property type="entry name" value="LRR_TYP"/>
    <property type="match status" value="4"/>
</dbReference>
<organism evidence="20 21">
    <name type="scientific">Triparma columacea</name>
    <dbReference type="NCBI Taxonomy" id="722753"/>
    <lineage>
        <taxon>Eukaryota</taxon>
        <taxon>Sar</taxon>
        <taxon>Stramenopiles</taxon>
        <taxon>Ochrophyta</taxon>
        <taxon>Bolidophyceae</taxon>
        <taxon>Parmales</taxon>
        <taxon>Triparmaceae</taxon>
        <taxon>Triparma</taxon>
    </lineage>
</organism>
<dbReference type="PANTHER" id="PTHR12317:SF0">
    <property type="entry name" value="ACYLTRANSFERASE"/>
    <property type="match status" value="1"/>
</dbReference>
<dbReference type="InterPro" id="IPR017441">
    <property type="entry name" value="Protein_kinase_ATP_BS"/>
</dbReference>
<evidence type="ECO:0000256" key="5">
    <source>
        <dbReference type="ARBA" id="ARBA00013244"/>
    </source>
</evidence>
<keyword evidence="11" id="KW-0319">Glycerol metabolism</keyword>
<keyword evidence="6" id="KW-0444">Lipid biosynthesis</keyword>
<evidence type="ECO:0000256" key="3">
    <source>
        <dbReference type="ARBA" id="ARBA00005189"/>
    </source>
</evidence>
<evidence type="ECO:0000256" key="13">
    <source>
        <dbReference type="ARBA" id="ARBA00022989"/>
    </source>
</evidence>
<comment type="pathway">
    <text evidence="2">Glycerolipid metabolism; triacylglycerol biosynthesis.</text>
</comment>
<gene>
    <name evidence="20" type="ORF">TrCOL_g5948</name>
</gene>
<dbReference type="AlphaFoldDB" id="A0A9W7GGN3"/>
<dbReference type="GO" id="GO:0019432">
    <property type="term" value="P:triglyceride biosynthetic process"/>
    <property type="evidence" value="ECO:0007669"/>
    <property type="project" value="TreeGrafter"/>
</dbReference>
<sequence>MEPPMSTPSRENREKQDCDDAASSKKLLTLLSFDQEASRMFQRFMSPSRGSLSAGFDNIIKLDLPSCNLCETDLPDTLPGALPNLERIFFFKNNFKVYPGVLGRCVKLKMVSFKSNQIHTIEEAGMVEQLEWLILTDNKLEQLPDSIGECVNMRKLMLSGNALTYLPQTMKKLDKLELIRLACNNLTSPPMVVLRLPNLKWIALGSNPFTDSVVPPKVPQPLEIESSELEIGKILGSGASGTTVGAKWNGKSVAVKQYKGSITSDGSPSHELAVNLCVGMLDCPSLVKVEGVCSGDLVMGLLSGYSTIGDPPNFDTCTRDVYDGGRKVGADQAERMVNEVGECMRILHEKGISHGDLYGHNILVKKGLGLGEDEVCYVSDFGAAFFYDKEKEWGRLVEKIELRAFQVFVEEIKNITEVRERDYYDRMIVEYMEDYAKSLGEVAENGGGFDSVSPRLYSAKTDMFRSWPRLVRICVGYLTAVLFTLSFLSIPLLAVFLLPSCWSSFESRMISTFFLLAYTASMASKTREWPAFRDIGQLWYEVFNFRFTTSPRDLRKKVKKGQEEDSHFVMAMHPHGIVPLHAVLWSAFCNQFMTDYVTGDSLYGFGAAADVVGHVPFLRNIMGWLSAGSATFDVLKRGLTRGDVECVNRNEGRRPKHLFLLPGGVAEVFESTVGKHAVIFKNRRGLIRLSLECSCQVMPCYVFGGTDFFHNAISGDTWAAKQARKIKMGLTFFWGYAGMPFLPFMPDVTICVGDKVDCTGWDGSDEMIERKHKEYLDNLVGLFAKYQKVAGYEGGKLEVK</sequence>
<comment type="caution">
    <text evidence="20">The sequence shown here is derived from an EMBL/GenBank/DDBJ whole genome shotgun (WGS) entry which is preliminary data.</text>
</comment>
<dbReference type="Pfam" id="PF13855">
    <property type="entry name" value="LRR_8"/>
    <property type="match status" value="1"/>
</dbReference>
<comment type="similarity">
    <text evidence="4">Belongs to the diacylglycerol acyltransferase family.</text>
</comment>
<dbReference type="Gene3D" id="3.30.200.20">
    <property type="entry name" value="Phosphorylase Kinase, domain 1"/>
    <property type="match status" value="1"/>
</dbReference>
<dbReference type="InterPro" id="IPR007130">
    <property type="entry name" value="DAGAT"/>
</dbReference>
<protein>
    <recommendedName>
        <fullName evidence="5">diacylglycerol O-acyltransferase</fullName>
        <ecNumber evidence="5">2.3.1.20</ecNumber>
    </recommendedName>
</protein>
<evidence type="ECO:0000256" key="17">
    <source>
        <dbReference type="PROSITE-ProRule" id="PRU10141"/>
    </source>
</evidence>
<evidence type="ECO:0000256" key="9">
    <source>
        <dbReference type="ARBA" id="ARBA00022692"/>
    </source>
</evidence>
<dbReference type="Proteomes" id="UP001165065">
    <property type="component" value="Unassembled WGS sequence"/>
</dbReference>
<dbReference type="GO" id="GO:0004144">
    <property type="term" value="F:diacylglycerol O-acyltransferase activity"/>
    <property type="evidence" value="ECO:0007669"/>
    <property type="project" value="UniProtKB-EC"/>
</dbReference>
<evidence type="ECO:0000313" key="21">
    <source>
        <dbReference type="Proteomes" id="UP001165065"/>
    </source>
</evidence>
<dbReference type="PROSITE" id="PS00107">
    <property type="entry name" value="PROTEIN_KINASE_ATP"/>
    <property type="match status" value="1"/>
</dbReference>
<dbReference type="PANTHER" id="PTHR12317">
    <property type="entry name" value="DIACYLGLYCEROL O-ACYLTRANSFERASE"/>
    <property type="match status" value="1"/>
</dbReference>
<evidence type="ECO:0000256" key="14">
    <source>
        <dbReference type="ARBA" id="ARBA00023098"/>
    </source>
</evidence>
<dbReference type="PROSITE" id="PS50011">
    <property type="entry name" value="PROTEIN_KINASE_DOM"/>
    <property type="match status" value="1"/>
</dbReference>
<keyword evidence="8" id="KW-0808">Transferase</keyword>
<feature type="transmembrane region" description="Helical" evidence="18">
    <location>
        <begin position="470"/>
        <end position="498"/>
    </location>
</feature>
<keyword evidence="17" id="KW-0067">ATP-binding</keyword>
<evidence type="ECO:0000256" key="12">
    <source>
        <dbReference type="ARBA" id="ARBA00022824"/>
    </source>
</evidence>
<accession>A0A9W7GGN3</accession>
<evidence type="ECO:0000256" key="4">
    <source>
        <dbReference type="ARBA" id="ARBA00005420"/>
    </source>
</evidence>
<dbReference type="Gene3D" id="3.80.10.10">
    <property type="entry name" value="Ribonuclease Inhibitor"/>
    <property type="match status" value="1"/>
</dbReference>
<dbReference type="InterPro" id="IPR032675">
    <property type="entry name" value="LRR_dom_sf"/>
</dbReference>
<keyword evidence="10" id="KW-0677">Repeat</keyword>
<feature type="domain" description="Protein kinase" evidence="19">
    <location>
        <begin position="229"/>
        <end position="578"/>
    </location>
</feature>
<evidence type="ECO:0000256" key="16">
    <source>
        <dbReference type="ARBA" id="ARBA00023315"/>
    </source>
</evidence>
<evidence type="ECO:0000256" key="7">
    <source>
        <dbReference type="ARBA" id="ARBA00022614"/>
    </source>
</evidence>
<reference evidence="21" key="1">
    <citation type="journal article" date="2023" name="Commun. Biol.">
        <title>Genome analysis of Parmales, the sister group of diatoms, reveals the evolutionary specialization of diatoms from phago-mixotrophs to photoautotrophs.</title>
        <authorList>
            <person name="Ban H."/>
            <person name="Sato S."/>
            <person name="Yoshikawa S."/>
            <person name="Yamada K."/>
            <person name="Nakamura Y."/>
            <person name="Ichinomiya M."/>
            <person name="Sato N."/>
            <person name="Blanc-Mathieu R."/>
            <person name="Endo H."/>
            <person name="Kuwata A."/>
            <person name="Ogata H."/>
        </authorList>
    </citation>
    <scope>NUCLEOTIDE SEQUENCE [LARGE SCALE GENOMIC DNA]</scope>
</reference>
<dbReference type="GO" id="GO:0005524">
    <property type="term" value="F:ATP binding"/>
    <property type="evidence" value="ECO:0007669"/>
    <property type="project" value="UniProtKB-UniRule"/>
</dbReference>
<dbReference type="GO" id="GO:0005789">
    <property type="term" value="C:endoplasmic reticulum membrane"/>
    <property type="evidence" value="ECO:0007669"/>
    <property type="project" value="UniProtKB-SubCell"/>
</dbReference>
<evidence type="ECO:0000256" key="15">
    <source>
        <dbReference type="ARBA" id="ARBA00023136"/>
    </source>
</evidence>
<dbReference type="SUPFAM" id="SSF52058">
    <property type="entry name" value="L domain-like"/>
    <property type="match status" value="1"/>
</dbReference>
<evidence type="ECO:0000256" key="11">
    <source>
        <dbReference type="ARBA" id="ARBA00022798"/>
    </source>
</evidence>
<comment type="pathway">
    <text evidence="3">Lipid metabolism.</text>
</comment>
<dbReference type="InterPro" id="IPR000719">
    <property type="entry name" value="Prot_kinase_dom"/>
</dbReference>
<dbReference type="OrthoDB" id="264532at2759"/>
<dbReference type="GO" id="GO:0006071">
    <property type="term" value="P:glycerol metabolic process"/>
    <property type="evidence" value="ECO:0007669"/>
    <property type="project" value="UniProtKB-KW"/>
</dbReference>
<keyword evidence="16" id="KW-0012">Acyltransferase</keyword>
<keyword evidence="14" id="KW-0443">Lipid metabolism</keyword>
<comment type="subcellular location">
    <subcellularLocation>
        <location evidence="1">Endoplasmic reticulum membrane</location>
        <topology evidence="1">Multi-pass membrane protein</topology>
    </subcellularLocation>
</comment>
<dbReference type="SUPFAM" id="SSF56112">
    <property type="entry name" value="Protein kinase-like (PK-like)"/>
    <property type="match status" value="1"/>
</dbReference>